<comment type="similarity">
    <text evidence="1">Belongs to the thioredoxin family.</text>
</comment>
<keyword evidence="10" id="KW-1185">Reference proteome</keyword>
<keyword evidence="4" id="KW-1015">Disulfide bond</keyword>
<dbReference type="Pfam" id="PF00085">
    <property type="entry name" value="Thioredoxin"/>
    <property type="match status" value="1"/>
</dbReference>
<dbReference type="PRINTS" id="PR00421">
    <property type="entry name" value="THIOREDOXIN"/>
</dbReference>
<dbReference type="InterPro" id="IPR036249">
    <property type="entry name" value="Thioredoxin-like_sf"/>
</dbReference>
<evidence type="ECO:0000313" key="10">
    <source>
        <dbReference type="Proteomes" id="UP001500427"/>
    </source>
</evidence>
<feature type="domain" description="Thioredoxin" evidence="8">
    <location>
        <begin position="1"/>
        <end position="105"/>
    </location>
</feature>
<dbReference type="InterPro" id="IPR017937">
    <property type="entry name" value="Thioredoxin_CS"/>
</dbReference>
<keyword evidence="3" id="KW-0249">Electron transport</keyword>
<accession>A0ABP9JGI8</accession>
<protein>
    <recommendedName>
        <fullName evidence="6">Thioredoxin</fullName>
    </recommendedName>
</protein>
<sequence>MSTQNLTAANFESTITREGITLVDFWASWCGPCRMFAPVYEAASEKHPDIVFGKIDTEAEQQLSAAAGITSIPTLMAFRDGILVFSQPGALPAAALEQVITAVRHLDMDGVRSKVAATQPADAGDRTGPSQAHPSPTRHLQPPQERTWTTR</sequence>
<dbReference type="PROSITE" id="PS51352">
    <property type="entry name" value="THIOREDOXIN_2"/>
    <property type="match status" value="1"/>
</dbReference>
<evidence type="ECO:0000256" key="3">
    <source>
        <dbReference type="ARBA" id="ARBA00022982"/>
    </source>
</evidence>
<evidence type="ECO:0000256" key="6">
    <source>
        <dbReference type="NCBIfam" id="TIGR01068"/>
    </source>
</evidence>
<reference evidence="10" key="1">
    <citation type="journal article" date="2019" name="Int. J. Syst. Evol. Microbiol.">
        <title>The Global Catalogue of Microorganisms (GCM) 10K type strain sequencing project: providing services to taxonomists for standard genome sequencing and annotation.</title>
        <authorList>
            <consortium name="The Broad Institute Genomics Platform"/>
            <consortium name="The Broad Institute Genome Sequencing Center for Infectious Disease"/>
            <person name="Wu L."/>
            <person name="Ma J."/>
        </authorList>
    </citation>
    <scope>NUCLEOTIDE SEQUENCE [LARGE SCALE GENOMIC DNA]</scope>
    <source>
        <strain evidence="10">JCM 17687</strain>
    </source>
</reference>
<evidence type="ECO:0000256" key="1">
    <source>
        <dbReference type="ARBA" id="ARBA00008987"/>
    </source>
</evidence>
<dbReference type="NCBIfam" id="TIGR01068">
    <property type="entry name" value="thioredoxin"/>
    <property type="match status" value="1"/>
</dbReference>
<evidence type="ECO:0000256" key="7">
    <source>
        <dbReference type="SAM" id="MobiDB-lite"/>
    </source>
</evidence>
<evidence type="ECO:0000256" key="5">
    <source>
        <dbReference type="ARBA" id="ARBA00023284"/>
    </source>
</evidence>
<dbReference type="EMBL" id="BAABIW010000016">
    <property type="protein sequence ID" value="GAA5028632.1"/>
    <property type="molecule type" value="Genomic_DNA"/>
</dbReference>
<evidence type="ECO:0000313" key="9">
    <source>
        <dbReference type="EMBL" id="GAA5028632.1"/>
    </source>
</evidence>
<dbReference type="Gene3D" id="3.40.30.10">
    <property type="entry name" value="Glutaredoxin"/>
    <property type="match status" value="1"/>
</dbReference>
<dbReference type="PANTHER" id="PTHR45663:SF40">
    <property type="entry name" value="THIOREDOXIN 2"/>
    <property type="match status" value="1"/>
</dbReference>
<dbReference type="InterPro" id="IPR005746">
    <property type="entry name" value="Thioredoxin"/>
</dbReference>
<dbReference type="InterPro" id="IPR013766">
    <property type="entry name" value="Thioredoxin_domain"/>
</dbReference>
<keyword evidence="5" id="KW-0676">Redox-active center</keyword>
<evidence type="ECO:0000259" key="8">
    <source>
        <dbReference type="PROSITE" id="PS51352"/>
    </source>
</evidence>
<dbReference type="SUPFAM" id="SSF52833">
    <property type="entry name" value="Thioredoxin-like"/>
    <property type="match status" value="1"/>
</dbReference>
<proteinExistence type="inferred from homology"/>
<keyword evidence="2" id="KW-0813">Transport</keyword>
<name>A0ABP9JGI8_9MICO</name>
<feature type="region of interest" description="Disordered" evidence="7">
    <location>
        <begin position="114"/>
        <end position="151"/>
    </location>
</feature>
<comment type="caution">
    <text evidence="9">The sequence shown here is derived from an EMBL/GenBank/DDBJ whole genome shotgun (WGS) entry which is preliminary data.</text>
</comment>
<dbReference type="CDD" id="cd02947">
    <property type="entry name" value="TRX_family"/>
    <property type="match status" value="1"/>
</dbReference>
<dbReference type="Proteomes" id="UP001500427">
    <property type="component" value="Unassembled WGS sequence"/>
</dbReference>
<evidence type="ECO:0000256" key="4">
    <source>
        <dbReference type="ARBA" id="ARBA00023157"/>
    </source>
</evidence>
<dbReference type="PANTHER" id="PTHR45663">
    <property type="entry name" value="GEO12009P1"/>
    <property type="match status" value="1"/>
</dbReference>
<evidence type="ECO:0000256" key="2">
    <source>
        <dbReference type="ARBA" id="ARBA00022448"/>
    </source>
</evidence>
<dbReference type="RefSeq" id="WP_345507748.1">
    <property type="nucleotide sequence ID" value="NZ_BAABIW010000016.1"/>
</dbReference>
<dbReference type="PROSITE" id="PS00194">
    <property type="entry name" value="THIOREDOXIN_1"/>
    <property type="match status" value="1"/>
</dbReference>
<gene>
    <name evidence="9" type="primary">trxA_2</name>
    <name evidence="9" type="ORF">GCM10023258_24350</name>
</gene>
<organism evidence="9 10">
    <name type="scientific">Terrabacter aeriphilus</name>
    <dbReference type="NCBI Taxonomy" id="515662"/>
    <lineage>
        <taxon>Bacteria</taxon>
        <taxon>Bacillati</taxon>
        <taxon>Actinomycetota</taxon>
        <taxon>Actinomycetes</taxon>
        <taxon>Micrococcales</taxon>
        <taxon>Intrasporangiaceae</taxon>
        <taxon>Terrabacter</taxon>
    </lineage>
</organism>